<feature type="domain" description="C2 DOCK-type" evidence="7">
    <location>
        <begin position="671"/>
        <end position="876"/>
    </location>
</feature>
<proteinExistence type="inferred from homology"/>
<evidence type="ECO:0000259" key="8">
    <source>
        <dbReference type="PROSITE" id="PS51651"/>
    </source>
</evidence>
<dbReference type="Pfam" id="PF23554">
    <property type="entry name" value="TPR_DOCK"/>
    <property type="match status" value="2"/>
</dbReference>
<comment type="subcellular location">
    <subcellularLocation>
        <location evidence="1">Cytoplasm</location>
    </subcellularLocation>
</comment>
<dbReference type="PROSITE" id="PS51651">
    <property type="entry name" value="DOCKER"/>
    <property type="match status" value="1"/>
</dbReference>
<name>A0A0D7B8S8_9AGAR</name>
<feature type="compositionally biased region" description="Polar residues" evidence="6">
    <location>
        <begin position="2050"/>
        <end position="2060"/>
    </location>
</feature>
<dbReference type="GO" id="GO:0005886">
    <property type="term" value="C:plasma membrane"/>
    <property type="evidence" value="ECO:0007669"/>
    <property type="project" value="TreeGrafter"/>
</dbReference>
<organism evidence="9 10">
    <name type="scientific">Cylindrobasidium torrendii FP15055 ss-10</name>
    <dbReference type="NCBI Taxonomy" id="1314674"/>
    <lineage>
        <taxon>Eukaryota</taxon>
        <taxon>Fungi</taxon>
        <taxon>Dikarya</taxon>
        <taxon>Basidiomycota</taxon>
        <taxon>Agaricomycotina</taxon>
        <taxon>Agaricomycetes</taxon>
        <taxon>Agaricomycetidae</taxon>
        <taxon>Agaricales</taxon>
        <taxon>Marasmiineae</taxon>
        <taxon>Physalacriaceae</taxon>
        <taxon>Cylindrobasidium</taxon>
    </lineage>
</organism>
<dbReference type="Pfam" id="PF20421">
    <property type="entry name" value="DHR-2_Lobe_C"/>
    <property type="match status" value="1"/>
</dbReference>
<dbReference type="InterPro" id="IPR027007">
    <property type="entry name" value="C2_DOCK-type_domain"/>
</dbReference>
<dbReference type="CDD" id="cd11684">
    <property type="entry name" value="DHR2_DOCK"/>
    <property type="match status" value="1"/>
</dbReference>
<dbReference type="GO" id="GO:0005737">
    <property type="term" value="C:cytoplasm"/>
    <property type="evidence" value="ECO:0007669"/>
    <property type="project" value="UniProtKB-SubCell"/>
</dbReference>
<evidence type="ECO:0000256" key="6">
    <source>
        <dbReference type="SAM" id="MobiDB-lite"/>
    </source>
</evidence>
<evidence type="ECO:0000313" key="10">
    <source>
        <dbReference type="Proteomes" id="UP000054007"/>
    </source>
</evidence>
<dbReference type="Pfam" id="PF14429">
    <property type="entry name" value="DOCK-C2"/>
    <property type="match status" value="1"/>
</dbReference>
<keyword evidence="4" id="KW-0344">Guanine-nucleotide releasing factor</keyword>
<feature type="region of interest" description="Disordered" evidence="6">
    <location>
        <begin position="209"/>
        <end position="249"/>
    </location>
</feature>
<dbReference type="GO" id="GO:0031267">
    <property type="term" value="F:small GTPase binding"/>
    <property type="evidence" value="ECO:0007669"/>
    <property type="project" value="TreeGrafter"/>
</dbReference>
<feature type="region of interest" description="Disordered" evidence="6">
    <location>
        <begin position="523"/>
        <end position="559"/>
    </location>
</feature>
<dbReference type="Gene3D" id="1.25.40.410">
    <property type="match status" value="1"/>
</dbReference>
<dbReference type="InterPro" id="IPR043161">
    <property type="entry name" value="DOCK_C_lobe_A"/>
</dbReference>
<feature type="compositionally biased region" description="Polar residues" evidence="6">
    <location>
        <begin position="28"/>
        <end position="43"/>
    </location>
</feature>
<dbReference type="InterPro" id="IPR032376">
    <property type="entry name" value="DOCK_N"/>
</dbReference>
<dbReference type="InterPro" id="IPR046773">
    <property type="entry name" value="DOCKER_Lobe_C"/>
</dbReference>
<dbReference type="Gene3D" id="1.20.1270.350">
    <property type="entry name" value="Dedicator of cytokinesis N-terminal subdomain"/>
    <property type="match status" value="1"/>
</dbReference>
<evidence type="ECO:0000256" key="4">
    <source>
        <dbReference type="ARBA" id="ARBA00022658"/>
    </source>
</evidence>
<sequence>MAWEPLPLIVYGYAVHPLTPSHRDSRWPQAQTRSSQSDHMSVASSATDDHYIYKDVVSLEVGDEIYAFEKYIPKGKEVDGIWFRGYVVCTTRRPVVNWGLTAEPSTLVKAAPKLEEPQQVFIGLFPASHIFVRDELHDAEGRLQSSLNSSAVAFPLAHQRHASDTTVYPSRGRPTSMHTVREEDEEYDALTTSRPSFRLGLPPDVVNSIRPGSPVYSQSVRSESPIEYQAQDKPFPPRPSLKSGDDTASGAEQPIIDEIASALREWHALMFQYLARRDYKLFHVVREHIEALHLGRLQLLAQTLSAEETLNMRRNCVVRLVKGNIVQNLDIIVRHPSWGGLVTVDVEGELDHRSWVSALRMYAMQSSLAYINASPDGSPPARSFPITSAEYTASAPLPTPALSAFADSTPARRGRIRSMGFSSSASEPKADTARFYHLFLDVRALVATPCGPGETAELLFSLYRTQGNQFITEEFCTVLNHQGVPARDPSMKIRTLFIDLAQADIQEPVYLVCRIVRNGTLKQGHPNGMAPSESDSSFIKFDNDGPPTPSRRPSASEAGQFRRPFGCAVLELSKLLAMFDLNADVSTTREFAMPIFVPSNEVSFCMLHQNIISNSTKEYEKSPKADNVAVSLKIFRGNSKTIVREHTSLLQGIPLTLRLGFPDVVFPGDVRNELYVKLWAGEFSPTSGGGSSSSNRLSMTNFTRGSMSTVSPNVQVSVEIRDERGKVVDSVITQGSGEPATSQFHSMVFQRCNEPTYGELLKLQLPVDAVPSWHLFFTFRYRVALTRGGIRTDSDRPFAFAFQPLFPEEGSFVQDGSHRLILYKADKLASLNSDFYIKSPYSLPTGQKLDQLTLSGDMLRTAPPIRDSLIIRTSLCSTKYTQSPVLLSLLNWEAASTDVDFLSTVLTKFTFVGEMEIVKFLADIFNALFGILVCKDNDAGTMDILVFNALVTVLGIVQDRRFSNFQPVLDVYIEKHFAFAGASSRMIQAMNQLLLDPTAAATASALRAALKVWHYVMKFIARSRELQKAKEAMVGGGATAEHFDSSFKRELRSHLAEITRMMSTTEPLSIIGTQTIALQHFTSILPELSKIFSTVDLVSIVTTFATNAATAAKGKIVIWKLIMYLHIVKGFLFDNAQSRPLLVEAIVQWIKPYFGRFDDYAFSRGGDTEAVRDAARVNWLESSRLCVTILAVMLDKLQTSLVDPRVIQDRTRIRMEHENVECLLPLIPRLLDTYREFEDLESLHVLERTHSAKTTIPVSFPESYPFSLLSSMPGTSKPGQATTERIFNAGLAETAVVFIVIILSSPVKHVLDFFESSLEIEGQGRYLSLMGQFFKVANSILDNECFPRTWLNVNILAHRMLVKIMDPIARILEKEFVPARDSEDQFDAQLWRDAFSMLLKLLSSDQLVIEDFSPQKRRAVWRLAGDVRGNGASIMYTLWQALGWAEQVTTTGETVRYGGYQVYLNNLVGQVVGLCLSHHEQLRNNAVHMLYCMIVSEYHQSSNFEEIENELVTKLDYLFMADAKTDDISGAFFVGQLRQLFESSDVEEGLRERVGTFLDSVDMFLELLLTLRSLPEGDEFADERVIETLRLMNFIRRIGRDEIYIKYVHQLVNMHLQSQHYVEAALTLKLHSDLHQWDLNAFVPPMDDLGLPQQSQFNRKETLCLLILDYLGRGKAWELAIDICKELAHQHAEVTFNYARLSEILRHQATLLEHIVTNHRYYADYYLVTFYGQSFPNAIRDKRFIYRGYEWEKYGAFCERMLNKHSGAQLLKTAGDPSADIRFGSEQYIQCLGVTPEPDRTLPVFQAADVPPAVRAYYEHSAINLFSSSRQIKKMGSSDGVEELWIEKSYFTTEETFPTVLRRSQVLGVEIVELNPVENALADVEEKTKELAALGVRYESLAKTGQDVSTNALAMSLNAAVDPPINTGIPAYRQDFFSTEYVTVHPERAELVERLKATVDDHVRTIDTCLRLHGQLCPAEFHPFHDTLVKFFRKSFRDEITRLELSGGEVVYEPTVAMSISSGGSETTTTKRTIRLPSLRSAFSPAEPRPSTSTMLSTDAPSVRGEPGPGVGGGMGGEPQTQLQRHLAHLTRHGIHAVSSGPGFGDPATGDTLSMSIMEGAGPEDAYVNLGNAPAAQEGDNSILPSGASSHIGSLGSLGSLKGRFSRFGSLNWGRRGAS</sequence>
<evidence type="ECO:0000313" key="9">
    <source>
        <dbReference type="EMBL" id="KIY65921.1"/>
    </source>
</evidence>
<feature type="compositionally biased region" description="Gly residues" evidence="6">
    <location>
        <begin position="2067"/>
        <end position="2077"/>
    </location>
</feature>
<dbReference type="Gene3D" id="2.60.40.150">
    <property type="entry name" value="C2 domain"/>
    <property type="match status" value="1"/>
</dbReference>
<dbReference type="CDD" id="cd08679">
    <property type="entry name" value="C2_DOCK180_related"/>
    <property type="match status" value="1"/>
</dbReference>
<reference evidence="9 10" key="1">
    <citation type="journal article" date="2015" name="Fungal Genet. Biol.">
        <title>Evolution of novel wood decay mechanisms in Agaricales revealed by the genome sequences of Fistulina hepatica and Cylindrobasidium torrendii.</title>
        <authorList>
            <person name="Floudas D."/>
            <person name="Held B.W."/>
            <person name="Riley R."/>
            <person name="Nagy L.G."/>
            <person name="Koehler G."/>
            <person name="Ransdell A.S."/>
            <person name="Younus H."/>
            <person name="Chow J."/>
            <person name="Chiniquy J."/>
            <person name="Lipzen A."/>
            <person name="Tritt A."/>
            <person name="Sun H."/>
            <person name="Haridas S."/>
            <person name="LaButti K."/>
            <person name="Ohm R.A."/>
            <person name="Kues U."/>
            <person name="Blanchette R.A."/>
            <person name="Grigoriev I.V."/>
            <person name="Minto R.E."/>
            <person name="Hibbett D.S."/>
        </authorList>
    </citation>
    <scope>NUCLEOTIDE SEQUENCE [LARGE SCALE GENOMIC DNA]</scope>
    <source>
        <strain evidence="9 10">FP15055 ss-10</strain>
    </source>
</reference>
<accession>A0A0D7B8S8</accession>
<dbReference type="Pfam" id="PF06920">
    <property type="entry name" value="DHR-2_Lobe_A"/>
    <property type="match status" value="1"/>
</dbReference>
<dbReference type="InterPro" id="IPR056372">
    <property type="entry name" value="TPR_DOCK"/>
</dbReference>
<keyword evidence="3" id="KW-0597">Phosphoprotein</keyword>
<evidence type="ECO:0000256" key="5">
    <source>
        <dbReference type="PROSITE-ProRule" id="PRU00983"/>
    </source>
</evidence>
<dbReference type="OrthoDB" id="18896at2759"/>
<dbReference type="PANTHER" id="PTHR45653:SF10">
    <property type="entry name" value="MYOBLAST CITY, ISOFORM B"/>
    <property type="match status" value="1"/>
</dbReference>
<dbReference type="STRING" id="1314674.A0A0D7B8S8"/>
<feature type="domain" description="DOCKER" evidence="8">
    <location>
        <begin position="1595"/>
        <end position="2008"/>
    </location>
</feature>
<evidence type="ECO:0000259" key="7">
    <source>
        <dbReference type="PROSITE" id="PS51650"/>
    </source>
</evidence>
<evidence type="ECO:0000256" key="2">
    <source>
        <dbReference type="ARBA" id="ARBA00022490"/>
    </source>
</evidence>
<keyword evidence="10" id="KW-1185">Reference proteome</keyword>
<dbReference type="PROSITE" id="PS51650">
    <property type="entry name" value="C2_DOCK"/>
    <property type="match status" value="1"/>
</dbReference>
<dbReference type="EMBL" id="KN880572">
    <property type="protein sequence ID" value="KIY65921.1"/>
    <property type="molecule type" value="Genomic_DNA"/>
</dbReference>
<dbReference type="Gene3D" id="1.20.58.740">
    <property type="match status" value="1"/>
</dbReference>
<feature type="region of interest" description="Disordered" evidence="6">
    <location>
        <begin position="2042"/>
        <end position="2080"/>
    </location>
</feature>
<dbReference type="GO" id="GO:0005085">
    <property type="term" value="F:guanyl-nucleotide exchange factor activity"/>
    <property type="evidence" value="ECO:0007669"/>
    <property type="project" value="UniProtKB-KW"/>
</dbReference>
<evidence type="ECO:0000256" key="1">
    <source>
        <dbReference type="ARBA" id="ARBA00004496"/>
    </source>
</evidence>
<dbReference type="Pfam" id="PF16172">
    <property type="entry name" value="DOCK_N"/>
    <property type="match status" value="1"/>
</dbReference>
<gene>
    <name evidence="9" type="ORF">CYLTODRAFT_445037</name>
</gene>
<dbReference type="InterPro" id="IPR043162">
    <property type="entry name" value="DOCK_C_lobe_C"/>
</dbReference>
<dbReference type="Proteomes" id="UP000054007">
    <property type="component" value="Unassembled WGS sequence"/>
</dbReference>
<feature type="region of interest" description="Disordered" evidence="6">
    <location>
        <begin position="163"/>
        <end position="189"/>
    </location>
</feature>
<comment type="similarity">
    <text evidence="5">Belongs to the DOCK family.</text>
</comment>
<dbReference type="GO" id="GO:0007264">
    <property type="term" value="P:small GTPase-mediated signal transduction"/>
    <property type="evidence" value="ECO:0007669"/>
    <property type="project" value="InterPro"/>
</dbReference>
<dbReference type="PANTHER" id="PTHR45653">
    <property type="entry name" value="DEDICATOR OF CYTOKINESIS"/>
    <property type="match status" value="1"/>
</dbReference>
<keyword evidence="2" id="KW-0963">Cytoplasm</keyword>
<protein>
    <recommendedName>
        <fullName evidence="11">Cytoplasmic protein</fullName>
    </recommendedName>
</protein>
<dbReference type="InterPro" id="IPR027357">
    <property type="entry name" value="DOCKER_dom"/>
</dbReference>
<dbReference type="InterPro" id="IPR026791">
    <property type="entry name" value="DOCK"/>
</dbReference>
<evidence type="ECO:0000256" key="3">
    <source>
        <dbReference type="ARBA" id="ARBA00022553"/>
    </source>
</evidence>
<dbReference type="InterPro" id="IPR042455">
    <property type="entry name" value="DOCK_N_sub1"/>
</dbReference>
<evidence type="ECO:0008006" key="11">
    <source>
        <dbReference type="Google" id="ProtNLM"/>
    </source>
</evidence>
<feature type="region of interest" description="Disordered" evidence="6">
    <location>
        <begin position="22"/>
        <end position="43"/>
    </location>
</feature>
<dbReference type="InterPro" id="IPR046769">
    <property type="entry name" value="DOCKER_Lobe_A"/>
</dbReference>
<dbReference type="InterPro" id="IPR035892">
    <property type="entry name" value="C2_domain_sf"/>
</dbReference>